<evidence type="ECO:0000259" key="6">
    <source>
        <dbReference type="Pfam" id="PF04542"/>
    </source>
</evidence>
<evidence type="ECO:0000313" key="8">
    <source>
        <dbReference type="EMBL" id="KHD72220.1"/>
    </source>
</evidence>
<dbReference type="RefSeq" id="WP_043533782.1">
    <property type="nucleotide sequence ID" value="NZ_BAABKU010000005.1"/>
</dbReference>
<dbReference type="eggNOG" id="COG1595">
    <property type="taxonomic scope" value="Bacteria"/>
</dbReference>
<evidence type="ECO:0000259" key="7">
    <source>
        <dbReference type="Pfam" id="PF04545"/>
    </source>
</evidence>
<dbReference type="Pfam" id="PF04545">
    <property type="entry name" value="Sigma70_r4"/>
    <property type="match status" value="1"/>
</dbReference>
<dbReference type="CDD" id="cd06171">
    <property type="entry name" value="Sigma70_r4"/>
    <property type="match status" value="1"/>
</dbReference>
<dbReference type="GO" id="GO:0003677">
    <property type="term" value="F:DNA binding"/>
    <property type="evidence" value="ECO:0007669"/>
    <property type="project" value="UniProtKB-KW"/>
</dbReference>
<dbReference type="NCBIfam" id="TIGR02983">
    <property type="entry name" value="SigE-fam_strep"/>
    <property type="match status" value="1"/>
</dbReference>
<dbReference type="InterPro" id="IPR007630">
    <property type="entry name" value="RNA_pol_sigma70_r4"/>
</dbReference>
<dbReference type="Gene3D" id="1.10.1740.10">
    <property type="match status" value="1"/>
</dbReference>
<dbReference type="Pfam" id="PF04542">
    <property type="entry name" value="Sigma70_r2"/>
    <property type="match status" value="1"/>
</dbReference>
<gene>
    <name evidence="8" type="ORF">MB27_42080</name>
</gene>
<dbReference type="NCBIfam" id="TIGR02937">
    <property type="entry name" value="sigma70-ECF"/>
    <property type="match status" value="1"/>
</dbReference>
<dbReference type="InterPro" id="IPR007627">
    <property type="entry name" value="RNA_pol_sigma70_r2"/>
</dbReference>
<feature type="domain" description="RNA polymerase sigma-70 region 4" evidence="7">
    <location>
        <begin position="108"/>
        <end position="156"/>
    </location>
</feature>
<comment type="similarity">
    <text evidence="1">Belongs to the sigma-70 factor family. ECF subfamily.</text>
</comment>
<organism evidence="8 9">
    <name type="scientific">Actinoplanes utahensis</name>
    <dbReference type="NCBI Taxonomy" id="1869"/>
    <lineage>
        <taxon>Bacteria</taxon>
        <taxon>Bacillati</taxon>
        <taxon>Actinomycetota</taxon>
        <taxon>Actinomycetes</taxon>
        <taxon>Micromonosporales</taxon>
        <taxon>Micromonosporaceae</taxon>
        <taxon>Actinoplanes</taxon>
    </lineage>
</organism>
<dbReference type="EMBL" id="JRTT01000139">
    <property type="protein sequence ID" value="KHD72220.1"/>
    <property type="molecule type" value="Genomic_DNA"/>
</dbReference>
<dbReference type="InterPro" id="IPR013325">
    <property type="entry name" value="RNA_pol_sigma_r2"/>
</dbReference>
<sequence>METTEDDFDSFVRARTHALLRSAYLLTGDQQLAEDLVQSALSRTHQAWKRLADPANAESYARRTMYHLQVSWWRRRRVAEVIPERLPDRPGPDDHAAAVSLRLTLRDALSRLTTRQRAVLVLRFYEDRTEREAADLLGVSVGTIKSQTAKALARMRAVAPGLADFDSRNGALS</sequence>
<dbReference type="PANTHER" id="PTHR43133">
    <property type="entry name" value="RNA POLYMERASE ECF-TYPE SIGMA FACTO"/>
    <property type="match status" value="1"/>
</dbReference>
<dbReference type="OrthoDB" id="3692620at2"/>
<dbReference type="AlphaFoldDB" id="A0A0A6U853"/>
<dbReference type="STRING" id="1869.MB27_42080"/>
<keyword evidence="5" id="KW-0804">Transcription</keyword>
<evidence type="ECO:0000256" key="5">
    <source>
        <dbReference type="ARBA" id="ARBA00023163"/>
    </source>
</evidence>
<dbReference type="InterPro" id="IPR013324">
    <property type="entry name" value="RNA_pol_sigma_r3/r4-like"/>
</dbReference>
<dbReference type="Gene3D" id="1.10.10.10">
    <property type="entry name" value="Winged helix-like DNA-binding domain superfamily/Winged helix DNA-binding domain"/>
    <property type="match status" value="1"/>
</dbReference>
<evidence type="ECO:0000313" key="9">
    <source>
        <dbReference type="Proteomes" id="UP000054537"/>
    </source>
</evidence>
<keyword evidence="4" id="KW-0238">DNA-binding</keyword>
<evidence type="ECO:0000256" key="2">
    <source>
        <dbReference type="ARBA" id="ARBA00023015"/>
    </source>
</evidence>
<dbReference type="GO" id="GO:0006352">
    <property type="term" value="P:DNA-templated transcription initiation"/>
    <property type="evidence" value="ECO:0007669"/>
    <property type="project" value="InterPro"/>
</dbReference>
<dbReference type="PANTHER" id="PTHR43133:SF50">
    <property type="entry name" value="ECF RNA POLYMERASE SIGMA FACTOR SIGM"/>
    <property type="match status" value="1"/>
</dbReference>
<keyword evidence="9" id="KW-1185">Reference proteome</keyword>
<evidence type="ECO:0000256" key="1">
    <source>
        <dbReference type="ARBA" id="ARBA00010641"/>
    </source>
</evidence>
<dbReference type="InterPro" id="IPR014325">
    <property type="entry name" value="RNA_pol_sigma-E_actinobac"/>
</dbReference>
<keyword evidence="2" id="KW-0805">Transcription regulation</keyword>
<name>A0A0A6U853_ACTUT</name>
<comment type="caution">
    <text evidence="8">The sequence shown here is derived from an EMBL/GenBank/DDBJ whole genome shotgun (WGS) entry which is preliminary data.</text>
</comment>
<evidence type="ECO:0000256" key="4">
    <source>
        <dbReference type="ARBA" id="ARBA00023125"/>
    </source>
</evidence>
<proteinExistence type="inferred from homology"/>
<dbReference type="InterPro" id="IPR039425">
    <property type="entry name" value="RNA_pol_sigma-70-like"/>
</dbReference>
<evidence type="ECO:0000256" key="3">
    <source>
        <dbReference type="ARBA" id="ARBA00023082"/>
    </source>
</evidence>
<dbReference type="InterPro" id="IPR036388">
    <property type="entry name" value="WH-like_DNA-bd_sf"/>
</dbReference>
<reference evidence="8 9" key="1">
    <citation type="submission" date="2014-10" db="EMBL/GenBank/DDBJ databases">
        <title>Draft genome sequence of Actinoplanes utahensis NRRL 12052.</title>
        <authorList>
            <person name="Velasco-Bucheli B."/>
            <person name="del Cerro C."/>
            <person name="Hormigo D."/>
            <person name="Garcia J.L."/>
            <person name="Acebal C."/>
            <person name="Arroyo M."/>
            <person name="de la Mata I."/>
        </authorList>
    </citation>
    <scope>NUCLEOTIDE SEQUENCE [LARGE SCALE GENOMIC DNA]</scope>
    <source>
        <strain evidence="8 9">NRRL 12052</strain>
    </source>
</reference>
<dbReference type="GO" id="GO:0016987">
    <property type="term" value="F:sigma factor activity"/>
    <property type="evidence" value="ECO:0007669"/>
    <property type="project" value="UniProtKB-KW"/>
</dbReference>
<dbReference type="SUPFAM" id="SSF88946">
    <property type="entry name" value="Sigma2 domain of RNA polymerase sigma factors"/>
    <property type="match status" value="1"/>
</dbReference>
<dbReference type="Proteomes" id="UP000054537">
    <property type="component" value="Unassembled WGS sequence"/>
</dbReference>
<feature type="domain" description="RNA polymerase sigma-70 region 2" evidence="6">
    <location>
        <begin position="15"/>
        <end position="77"/>
    </location>
</feature>
<dbReference type="InterPro" id="IPR014284">
    <property type="entry name" value="RNA_pol_sigma-70_dom"/>
</dbReference>
<accession>A0A0A6U853</accession>
<keyword evidence="3" id="KW-0731">Sigma factor</keyword>
<protein>
    <submittedName>
        <fullName evidence="8">RNA polymerase sigma factor</fullName>
    </submittedName>
</protein>
<dbReference type="SUPFAM" id="SSF88659">
    <property type="entry name" value="Sigma3 and sigma4 domains of RNA polymerase sigma factors"/>
    <property type="match status" value="1"/>
</dbReference>